<dbReference type="InterPro" id="IPR036322">
    <property type="entry name" value="WD40_repeat_dom_sf"/>
</dbReference>
<accession>A0AAW0HF79</accession>
<dbReference type="InterPro" id="IPR015943">
    <property type="entry name" value="WD40/YVTN_repeat-like_dom_sf"/>
</dbReference>
<protein>
    <submittedName>
        <fullName evidence="1">Uncharacterized protein</fullName>
    </submittedName>
</protein>
<reference evidence="1 2" key="1">
    <citation type="journal article" date="2023" name="bioRxiv">
        <title>Conserved and derived expression patterns and positive selection on dental genes reveal complex evolutionary context of ever-growing rodent molars.</title>
        <authorList>
            <person name="Calamari Z.T."/>
            <person name="Song A."/>
            <person name="Cohen E."/>
            <person name="Akter M."/>
            <person name="Roy R.D."/>
            <person name="Hallikas O."/>
            <person name="Christensen M.M."/>
            <person name="Li P."/>
            <person name="Marangoni P."/>
            <person name="Jernvall J."/>
            <person name="Klein O.D."/>
        </authorList>
    </citation>
    <scope>NUCLEOTIDE SEQUENCE [LARGE SCALE GENOMIC DNA]</scope>
    <source>
        <strain evidence="1">V071</strain>
    </source>
</reference>
<dbReference type="PANTHER" id="PTHR10856">
    <property type="entry name" value="CORONIN"/>
    <property type="match status" value="1"/>
</dbReference>
<keyword evidence="2" id="KW-1185">Reference proteome</keyword>
<dbReference type="InterPro" id="IPR015505">
    <property type="entry name" value="Coronin"/>
</dbReference>
<dbReference type="Proteomes" id="UP001488838">
    <property type="component" value="Unassembled WGS sequence"/>
</dbReference>
<dbReference type="SMART" id="SM00320">
    <property type="entry name" value="WD40"/>
    <property type="match status" value="2"/>
</dbReference>
<dbReference type="InterPro" id="IPR001680">
    <property type="entry name" value="WD40_rpt"/>
</dbReference>
<gene>
    <name evidence="1" type="ORF">U0070_013138</name>
</gene>
<sequence>MIKIWNIPKQLLARNLTTNKKELLGHAHRVGLVEWYPMAASILFSADYKVMVWNLDTKESVVASPVKTITCHQGVILSMSFNTNSSLQATTCKDHKIRVVDPRLGIVLQEVSYMRHQANKVLFLGNLKKLTAICGTSRCNNWQMAL</sequence>
<dbReference type="GO" id="GO:0051015">
    <property type="term" value="F:actin filament binding"/>
    <property type="evidence" value="ECO:0007669"/>
    <property type="project" value="TreeGrafter"/>
</dbReference>
<dbReference type="PANTHER" id="PTHR10856:SF2">
    <property type="entry name" value="CORONIN-2A"/>
    <property type="match status" value="1"/>
</dbReference>
<dbReference type="Gene3D" id="2.130.10.10">
    <property type="entry name" value="YVTN repeat-like/Quinoprotein amine dehydrogenase"/>
    <property type="match status" value="1"/>
</dbReference>
<dbReference type="SUPFAM" id="SSF50978">
    <property type="entry name" value="WD40 repeat-like"/>
    <property type="match status" value="1"/>
</dbReference>
<dbReference type="AlphaFoldDB" id="A0AAW0HF79"/>
<evidence type="ECO:0000313" key="1">
    <source>
        <dbReference type="EMBL" id="KAK7801602.1"/>
    </source>
</evidence>
<proteinExistence type="predicted"/>
<comment type="caution">
    <text evidence="1">The sequence shown here is derived from an EMBL/GenBank/DDBJ whole genome shotgun (WGS) entry which is preliminary data.</text>
</comment>
<dbReference type="EMBL" id="JBBHLL010000496">
    <property type="protein sequence ID" value="KAK7801602.1"/>
    <property type="molecule type" value="Genomic_DNA"/>
</dbReference>
<name>A0AAW0HF79_MYOGA</name>
<organism evidence="1 2">
    <name type="scientific">Myodes glareolus</name>
    <name type="common">Bank vole</name>
    <name type="synonym">Clethrionomys glareolus</name>
    <dbReference type="NCBI Taxonomy" id="447135"/>
    <lineage>
        <taxon>Eukaryota</taxon>
        <taxon>Metazoa</taxon>
        <taxon>Chordata</taxon>
        <taxon>Craniata</taxon>
        <taxon>Vertebrata</taxon>
        <taxon>Euteleostomi</taxon>
        <taxon>Mammalia</taxon>
        <taxon>Eutheria</taxon>
        <taxon>Euarchontoglires</taxon>
        <taxon>Glires</taxon>
        <taxon>Rodentia</taxon>
        <taxon>Myomorpha</taxon>
        <taxon>Muroidea</taxon>
        <taxon>Cricetidae</taxon>
        <taxon>Arvicolinae</taxon>
        <taxon>Myodes</taxon>
    </lineage>
</organism>
<evidence type="ECO:0000313" key="2">
    <source>
        <dbReference type="Proteomes" id="UP001488838"/>
    </source>
</evidence>